<name>A0ABU8L5I2_9HYPH</name>
<protein>
    <recommendedName>
        <fullName evidence="3">PilZ domain-containing protein</fullName>
    </recommendedName>
</protein>
<accession>A0ABU8L5I2</accession>
<dbReference type="Proteomes" id="UP001387293">
    <property type="component" value="Unassembled WGS sequence"/>
</dbReference>
<dbReference type="EMBL" id="JAPYKS010000058">
    <property type="protein sequence ID" value="MEI9413211.1"/>
    <property type="molecule type" value="Genomic_DNA"/>
</dbReference>
<organism evidence="1 2">
    <name type="scientific">Mesorhizobium salmacidum</name>
    <dbReference type="NCBI Taxonomy" id="3015171"/>
    <lineage>
        <taxon>Bacteria</taxon>
        <taxon>Pseudomonadati</taxon>
        <taxon>Pseudomonadota</taxon>
        <taxon>Alphaproteobacteria</taxon>
        <taxon>Hyphomicrobiales</taxon>
        <taxon>Phyllobacteriaceae</taxon>
        <taxon>Mesorhizobium</taxon>
    </lineage>
</organism>
<comment type="caution">
    <text evidence="1">The sequence shown here is derived from an EMBL/GenBank/DDBJ whole genome shotgun (WGS) entry which is preliminary data.</text>
</comment>
<keyword evidence="2" id="KW-1185">Reference proteome</keyword>
<reference evidence="1 2" key="1">
    <citation type="submission" date="2022-12" db="EMBL/GenBank/DDBJ databases">
        <authorList>
            <person name="Muema E."/>
        </authorList>
    </citation>
    <scope>NUCLEOTIDE SEQUENCE [LARGE SCALE GENOMIC DNA]</scope>
    <source>
        <strain evidence="2">1326</strain>
    </source>
</reference>
<dbReference type="RefSeq" id="WP_337109526.1">
    <property type="nucleotide sequence ID" value="NZ_JAPYKS010000058.1"/>
</dbReference>
<proteinExistence type="predicted"/>
<evidence type="ECO:0000313" key="1">
    <source>
        <dbReference type="EMBL" id="MEI9413211.1"/>
    </source>
</evidence>
<evidence type="ECO:0000313" key="2">
    <source>
        <dbReference type="Proteomes" id="UP001387293"/>
    </source>
</evidence>
<gene>
    <name evidence="1" type="ORF">O7A60_31430</name>
</gene>
<sequence>MFPAKGIREVNYANLGLRDISEGGASFHVGDIKGIPDFFYIQFGDEKSELVGCYVVGRSELSIHCQFMRERSSAEIEEIISSNEMGALLDSIFDERKEVLVVNEILDLLCTAAR</sequence>
<evidence type="ECO:0008006" key="3">
    <source>
        <dbReference type="Google" id="ProtNLM"/>
    </source>
</evidence>